<dbReference type="SUPFAM" id="SSF109998">
    <property type="entry name" value="Triger factor/SurA peptide-binding domain-like"/>
    <property type="match status" value="1"/>
</dbReference>
<dbReference type="HAMAP" id="MF_01145">
    <property type="entry name" value="Foldase_PrsA"/>
    <property type="match status" value="1"/>
</dbReference>
<dbReference type="InterPro" id="IPR000297">
    <property type="entry name" value="PPIase_PpiC"/>
</dbReference>
<dbReference type="Gene3D" id="1.10.4030.10">
    <property type="entry name" value="Porin chaperone SurA, peptide-binding domain"/>
    <property type="match status" value="1"/>
</dbReference>
<dbReference type="AlphaFoldDB" id="A0A919X530"/>
<keyword evidence="6 11" id="KW-0697">Rotamase</keyword>
<comment type="subcellular location">
    <subcellularLocation>
        <location evidence="2 11">Cell membrane</location>
        <topology evidence="2 11">Lipid-anchor</topology>
    </subcellularLocation>
</comment>
<comment type="similarity">
    <text evidence="3 11">Belongs to the PrsA family.</text>
</comment>
<dbReference type="EMBL" id="BORP01000001">
    <property type="protein sequence ID" value="GIO25681.1"/>
    <property type="molecule type" value="Genomic_DNA"/>
</dbReference>
<evidence type="ECO:0000256" key="4">
    <source>
        <dbReference type="ARBA" id="ARBA00022475"/>
    </source>
</evidence>
<feature type="domain" description="PpiC" evidence="14">
    <location>
        <begin position="142"/>
        <end position="232"/>
    </location>
</feature>
<dbReference type="PROSITE" id="PS01096">
    <property type="entry name" value="PPIC_PPIASE_1"/>
    <property type="match status" value="1"/>
</dbReference>
<evidence type="ECO:0000256" key="7">
    <source>
        <dbReference type="ARBA" id="ARBA00023136"/>
    </source>
</evidence>
<accession>A0A919X530</accession>
<keyword evidence="12" id="KW-0175">Coiled coil</keyword>
<evidence type="ECO:0000256" key="12">
    <source>
        <dbReference type="SAM" id="Coils"/>
    </source>
</evidence>
<dbReference type="InterPro" id="IPR046357">
    <property type="entry name" value="PPIase_dom_sf"/>
</dbReference>
<keyword evidence="9 11" id="KW-0413">Isomerase</keyword>
<evidence type="ECO:0000313" key="15">
    <source>
        <dbReference type="EMBL" id="GIO25681.1"/>
    </source>
</evidence>
<evidence type="ECO:0000256" key="8">
    <source>
        <dbReference type="ARBA" id="ARBA00023139"/>
    </source>
</evidence>
<evidence type="ECO:0000256" key="3">
    <source>
        <dbReference type="ARBA" id="ARBA00006071"/>
    </source>
</evidence>
<keyword evidence="5 11" id="KW-0732">Signal</keyword>
<evidence type="ECO:0000256" key="5">
    <source>
        <dbReference type="ARBA" id="ARBA00022729"/>
    </source>
</evidence>
<comment type="catalytic activity">
    <reaction evidence="1 11">
        <text>[protein]-peptidylproline (omega=180) = [protein]-peptidylproline (omega=0)</text>
        <dbReference type="Rhea" id="RHEA:16237"/>
        <dbReference type="Rhea" id="RHEA-COMP:10747"/>
        <dbReference type="Rhea" id="RHEA-COMP:10748"/>
        <dbReference type="ChEBI" id="CHEBI:83833"/>
        <dbReference type="ChEBI" id="CHEBI:83834"/>
        <dbReference type="EC" id="5.2.1.8"/>
    </reaction>
</comment>
<evidence type="ECO:0000256" key="10">
    <source>
        <dbReference type="ARBA" id="ARBA00023288"/>
    </source>
</evidence>
<dbReference type="PANTHER" id="PTHR47245">
    <property type="entry name" value="PEPTIDYLPROLYL ISOMERASE"/>
    <property type="match status" value="1"/>
</dbReference>
<comment type="function">
    <text evidence="11">Plays a major role in protein secretion by helping the post-translocational extracellular folding of several secreted proteins.</text>
</comment>
<keyword evidence="8 11" id="KW-0564">Palmitate</keyword>
<proteinExistence type="inferred from homology"/>
<dbReference type="GO" id="GO:0005886">
    <property type="term" value="C:plasma membrane"/>
    <property type="evidence" value="ECO:0007669"/>
    <property type="project" value="UniProtKB-SubCell"/>
</dbReference>
<feature type="coiled-coil region" evidence="12">
    <location>
        <begin position="240"/>
        <end position="267"/>
    </location>
</feature>
<feature type="compositionally biased region" description="Basic and acidic residues" evidence="13">
    <location>
        <begin position="294"/>
        <end position="320"/>
    </location>
</feature>
<keyword evidence="4 11" id="KW-1003">Cell membrane</keyword>
<dbReference type="Pfam" id="PF13616">
    <property type="entry name" value="Rotamase_3"/>
    <property type="match status" value="1"/>
</dbReference>
<organism evidence="15 16">
    <name type="scientific">Ornithinibacillus bavariensis</name>
    <dbReference type="NCBI Taxonomy" id="545502"/>
    <lineage>
        <taxon>Bacteria</taxon>
        <taxon>Bacillati</taxon>
        <taxon>Bacillota</taxon>
        <taxon>Bacilli</taxon>
        <taxon>Bacillales</taxon>
        <taxon>Bacillaceae</taxon>
        <taxon>Ornithinibacillus</taxon>
    </lineage>
</organism>
<dbReference type="PROSITE" id="PS50198">
    <property type="entry name" value="PPIC_PPIASE_2"/>
    <property type="match status" value="1"/>
</dbReference>
<evidence type="ECO:0000256" key="6">
    <source>
        <dbReference type="ARBA" id="ARBA00023110"/>
    </source>
</evidence>
<comment type="caution">
    <text evidence="15">The sequence shown here is derived from an EMBL/GenBank/DDBJ whole genome shotgun (WGS) entry which is preliminary data.</text>
</comment>
<evidence type="ECO:0000256" key="11">
    <source>
        <dbReference type="HAMAP-Rule" id="MF_01145"/>
    </source>
</evidence>
<dbReference type="InterPro" id="IPR027304">
    <property type="entry name" value="Trigger_fact/SurA_dom_sf"/>
</dbReference>
<dbReference type="PANTHER" id="PTHR47245:SF1">
    <property type="entry name" value="FOLDASE PROTEIN PRSA"/>
    <property type="match status" value="1"/>
</dbReference>
<dbReference type="PROSITE" id="PS51257">
    <property type="entry name" value="PROKAR_LIPOPROTEIN"/>
    <property type="match status" value="1"/>
</dbReference>
<protein>
    <recommendedName>
        <fullName evidence="11">Foldase protein PrsA</fullName>
        <ecNumber evidence="11">5.2.1.8</ecNumber>
    </recommendedName>
</protein>
<evidence type="ECO:0000256" key="9">
    <source>
        <dbReference type="ARBA" id="ARBA00023235"/>
    </source>
</evidence>
<dbReference type="GO" id="GO:0003755">
    <property type="term" value="F:peptidyl-prolyl cis-trans isomerase activity"/>
    <property type="evidence" value="ECO:0007669"/>
    <property type="project" value="UniProtKB-UniRule"/>
</dbReference>
<keyword evidence="7 11" id="KW-0472">Membrane</keyword>
<evidence type="ECO:0000256" key="1">
    <source>
        <dbReference type="ARBA" id="ARBA00000971"/>
    </source>
</evidence>
<gene>
    <name evidence="15" type="primary">prsA1</name>
    <name evidence="11" type="synonym">prsA</name>
    <name evidence="15" type="ORF">J43TS3_02920</name>
</gene>
<dbReference type="Gene3D" id="3.10.50.40">
    <property type="match status" value="1"/>
</dbReference>
<reference evidence="15" key="1">
    <citation type="submission" date="2021-03" db="EMBL/GenBank/DDBJ databases">
        <title>Antimicrobial resistance genes in bacteria isolated from Japanese honey, and their potential for conferring macrolide and lincosamide resistance in the American foulbrood pathogen Paenibacillus larvae.</title>
        <authorList>
            <person name="Okamoto M."/>
            <person name="Kumagai M."/>
            <person name="Kanamori H."/>
            <person name="Takamatsu D."/>
        </authorList>
    </citation>
    <scope>NUCLEOTIDE SEQUENCE</scope>
    <source>
        <strain evidence="15">J43TS3</strain>
    </source>
</reference>
<dbReference type="InterPro" id="IPR023058">
    <property type="entry name" value="PPIase_PpiC_CS"/>
</dbReference>
<dbReference type="InterPro" id="IPR050245">
    <property type="entry name" value="PrsA_foldase"/>
</dbReference>
<evidence type="ECO:0000313" key="16">
    <source>
        <dbReference type="Proteomes" id="UP000676917"/>
    </source>
</evidence>
<feature type="region of interest" description="Disordered" evidence="13">
    <location>
        <begin position="281"/>
        <end position="320"/>
    </location>
</feature>
<keyword evidence="10 11" id="KW-0449">Lipoprotein</keyword>
<evidence type="ECO:0000259" key="14">
    <source>
        <dbReference type="PROSITE" id="PS50198"/>
    </source>
</evidence>
<dbReference type="GO" id="GO:0006457">
    <property type="term" value="P:protein folding"/>
    <property type="evidence" value="ECO:0007669"/>
    <property type="project" value="UniProtKB-UniRule"/>
</dbReference>
<dbReference type="InterPro" id="IPR023059">
    <property type="entry name" value="Foldase_PrsA"/>
</dbReference>
<evidence type="ECO:0000256" key="2">
    <source>
        <dbReference type="ARBA" id="ARBA00004193"/>
    </source>
</evidence>
<name>A0A919X530_9BACI</name>
<evidence type="ECO:0000256" key="13">
    <source>
        <dbReference type="SAM" id="MobiDB-lite"/>
    </source>
</evidence>
<sequence>MKKLTIAATITAGVLLLSGCSNDKADSEVVVKTDAGNITKADFFNEMNEYIGQDVLYNLVLIKLLEEKYDVSDKEVDQAVQEVKEQQGDMFQYSLMQQGLTEDTFREQTYRRLLQEKFAFEGIKISDEELQKKFDEMKENKEIAIRASHILVEDEAKAKELKKQLDEGADFAKLAKENSTDEGSAANGGDLGYFTAGKMVKEFEDAAFSLKEGEISEPVKSKFGYHIIKVTDVPTFDEKKEEIRKQLASEKIDNEKVQERLNKLIKDADIDVKMDEYKDLFTIPEANTNTNSDKSTDKDDTKTDKEKASDKDTTKSEDNK</sequence>
<dbReference type="RefSeq" id="WP_212919209.1">
    <property type="nucleotide sequence ID" value="NZ_BORP01000001.1"/>
</dbReference>
<dbReference type="SUPFAM" id="SSF54534">
    <property type="entry name" value="FKBP-like"/>
    <property type="match status" value="1"/>
</dbReference>
<dbReference type="Proteomes" id="UP000676917">
    <property type="component" value="Unassembled WGS sequence"/>
</dbReference>
<dbReference type="EC" id="5.2.1.8" evidence="11"/>
<keyword evidence="16" id="KW-1185">Reference proteome</keyword>